<evidence type="ECO:0000313" key="9">
    <source>
        <dbReference type="Proteomes" id="UP000224567"/>
    </source>
</evidence>
<dbReference type="FunFam" id="3.80.10.10:FF:000041">
    <property type="entry name" value="LRR receptor-like serine/threonine-protein kinase ERECTA"/>
    <property type="match status" value="1"/>
</dbReference>
<dbReference type="InterPro" id="IPR032675">
    <property type="entry name" value="LRR_dom_sf"/>
</dbReference>
<dbReference type="AlphaFoldDB" id="A0A2G2W576"/>
<evidence type="ECO:0000256" key="7">
    <source>
        <dbReference type="ARBA" id="ARBA00023180"/>
    </source>
</evidence>
<keyword evidence="7" id="KW-0325">Glycoprotein</keyword>
<keyword evidence="5" id="KW-0677">Repeat</keyword>
<evidence type="ECO:0000256" key="1">
    <source>
        <dbReference type="ARBA" id="ARBA00004370"/>
    </source>
</evidence>
<dbReference type="InterPro" id="IPR001611">
    <property type="entry name" value="Leu-rich_rpt"/>
</dbReference>
<dbReference type="PRINTS" id="PR00019">
    <property type="entry name" value="LEURICHRPT"/>
</dbReference>
<dbReference type="EMBL" id="MLFT02000008">
    <property type="protein sequence ID" value="PHT40377.1"/>
    <property type="molecule type" value="Genomic_DNA"/>
</dbReference>
<keyword evidence="3" id="KW-0433">Leucine-rich repeat</keyword>
<evidence type="ECO:0000256" key="3">
    <source>
        <dbReference type="ARBA" id="ARBA00022614"/>
    </source>
</evidence>
<reference evidence="8 9" key="1">
    <citation type="journal article" date="2017" name="Genome Biol.">
        <title>New reference genome sequences of hot pepper reveal the massive evolution of plant disease-resistance genes by retroduplication.</title>
        <authorList>
            <person name="Kim S."/>
            <person name="Park J."/>
            <person name="Yeom S.I."/>
            <person name="Kim Y.M."/>
            <person name="Seo E."/>
            <person name="Kim K.T."/>
            <person name="Kim M.S."/>
            <person name="Lee J.M."/>
            <person name="Cheong K."/>
            <person name="Shin H.S."/>
            <person name="Kim S.B."/>
            <person name="Han K."/>
            <person name="Lee J."/>
            <person name="Park M."/>
            <person name="Lee H.A."/>
            <person name="Lee H.Y."/>
            <person name="Lee Y."/>
            <person name="Oh S."/>
            <person name="Lee J.H."/>
            <person name="Choi E."/>
            <person name="Choi E."/>
            <person name="Lee S.E."/>
            <person name="Jeon J."/>
            <person name="Kim H."/>
            <person name="Choi G."/>
            <person name="Song H."/>
            <person name="Lee J."/>
            <person name="Lee S.C."/>
            <person name="Kwon J.K."/>
            <person name="Lee H.Y."/>
            <person name="Koo N."/>
            <person name="Hong Y."/>
            <person name="Kim R.W."/>
            <person name="Kang W.H."/>
            <person name="Huh J.H."/>
            <person name="Kang B.C."/>
            <person name="Yang T.J."/>
            <person name="Lee Y.H."/>
            <person name="Bennetzen J.L."/>
            <person name="Choi D."/>
        </authorList>
    </citation>
    <scope>NUCLEOTIDE SEQUENCE [LARGE SCALE GENOMIC DNA]</scope>
    <source>
        <strain evidence="9">cv. PBC81</strain>
    </source>
</reference>
<dbReference type="Gene3D" id="3.80.10.10">
    <property type="entry name" value="Ribonuclease Inhibitor"/>
    <property type="match status" value="1"/>
</dbReference>
<dbReference type="Proteomes" id="UP000224567">
    <property type="component" value="Unassembled WGS sequence"/>
</dbReference>
<keyword evidence="4" id="KW-0732">Signal</keyword>
<reference evidence="9" key="2">
    <citation type="journal article" date="2017" name="J. Anim. Genet.">
        <title>Multiple reference genome sequences of hot pepper reveal the massive evolution of plant disease resistance genes by retroduplication.</title>
        <authorList>
            <person name="Kim S."/>
            <person name="Park J."/>
            <person name="Yeom S.-I."/>
            <person name="Kim Y.-M."/>
            <person name="Seo E."/>
            <person name="Kim K.-T."/>
            <person name="Kim M.-S."/>
            <person name="Lee J.M."/>
            <person name="Cheong K."/>
            <person name="Shin H.-S."/>
            <person name="Kim S.-B."/>
            <person name="Han K."/>
            <person name="Lee J."/>
            <person name="Park M."/>
            <person name="Lee H.-A."/>
            <person name="Lee H.-Y."/>
            <person name="Lee Y."/>
            <person name="Oh S."/>
            <person name="Lee J.H."/>
            <person name="Choi E."/>
            <person name="Choi E."/>
            <person name="Lee S.E."/>
            <person name="Jeon J."/>
            <person name="Kim H."/>
            <person name="Choi G."/>
            <person name="Song H."/>
            <person name="Lee J."/>
            <person name="Lee S.-C."/>
            <person name="Kwon J.-K."/>
            <person name="Lee H.-Y."/>
            <person name="Koo N."/>
            <person name="Hong Y."/>
            <person name="Kim R.W."/>
            <person name="Kang W.-H."/>
            <person name="Huh J.H."/>
            <person name="Kang B.-C."/>
            <person name="Yang T.-J."/>
            <person name="Lee Y.-H."/>
            <person name="Bennetzen J.L."/>
            <person name="Choi D."/>
        </authorList>
    </citation>
    <scope>NUCLEOTIDE SEQUENCE [LARGE SCALE GENOMIC DNA]</scope>
    <source>
        <strain evidence="9">cv. PBC81</strain>
    </source>
</reference>
<dbReference type="SUPFAM" id="SSF52058">
    <property type="entry name" value="L domain-like"/>
    <property type="match status" value="1"/>
</dbReference>
<gene>
    <name evidence="8" type="ORF">CQW23_19231</name>
</gene>
<dbReference type="PANTHER" id="PTHR48062:SF45">
    <property type="entry name" value="HAT C-TERMINAL DIMERISATION DOMAIN-CONTAINING PROTEIN"/>
    <property type="match status" value="1"/>
</dbReference>
<dbReference type="InterPro" id="IPR051502">
    <property type="entry name" value="RLP_Defense_Trigger"/>
</dbReference>
<evidence type="ECO:0000313" key="8">
    <source>
        <dbReference type="EMBL" id="PHT40377.1"/>
    </source>
</evidence>
<dbReference type="Pfam" id="PF00560">
    <property type="entry name" value="LRR_1"/>
    <property type="match status" value="3"/>
</dbReference>
<name>A0A2G2W576_CAPBA</name>
<dbReference type="PANTHER" id="PTHR48062">
    <property type="entry name" value="RECEPTOR-LIKE PROTEIN 14"/>
    <property type="match status" value="1"/>
</dbReference>
<comment type="caution">
    <text evidence="8">The sequence shown here is derived from an EMBL/GenBank/DDBJ whole genome shotgun (WGS) entry which is preliminary data.</text>
</comment>
<dbReference type="OrthoDB" id="544346at2759"/>
<dbReference type="GO" id="GO:0016020">
    <property type="term" value="C:membrane"/>
    <property type="evidence" value="ECO:0007669"/>
    <property type="project" value="UniProtKB-SubCell"/>
</dbReference>
<accession>A0A2G2W576</accession>
<proteinExistence type="inferred from homology"/>
<comment type="subcellular location">
    <subcellularLocation>
        <location evidence="1">Membrane</location>
    </subcellularLocation>
</comment>
<sequence>MARINLSNNQLSAEIPRELCNLTVMQVLNLSSNDIIGTILSEFLKLQKIKILDLSYNKLSGSIPSQLVELTTLEVFSMAHKNLTKEKFGIHVIPVFILVDPKRDMVEQVINKSFGFGTTIEEDQPAINAVHVEA</sequence>
<protein>
    <submittedName>
        <fullName evidence="8">Uncharacterized protein</fullName>
    </submittedName>
</protein>
<keyword evidence="9" id="KW-1185">Reference proteome</keyword>
<evidence type="ECO:0000256" key="4">
    <source>
        <dbReference type="ARBA" id="ARBA00022729"/>
    </source>
</evidence>
<dbReference type="STRING" id="33114.A0A2G2W576"/>
<comment type="similarity">
    <text evidence="2">Belongs to the RLP family.</text>
</comment>
<evidence type="ECO:0000256" key="5">
    <source>
        <dbReference type="ARBA" id="ARBA00022737"/>
    </source>
</evidence>
<keyword evidence="6" id="KW-0472">Membrane</keyword>
<evidence type="ECO:0000256" key="2">
    <source>
        <dbReference type="ARBA" id="ARBA00009592"/>
    </source>
</evidence>
<evidence type="ECO:0000256" key="6">
    <source>
        <dbReference type="ARBA" id="ARBA00023136"/>
    </source>
</evidence>
<organism evidence="8 9">
    <name type="scientific">Capsicum baccatum</name>
    <name type="common">Peruvian pepper</name>
    <dbReference type="NCBI Taxonomy" id="33114"/>
    <lineage>
        <taxon>Eukaryota</taxon>
        <taxon>Viridiplantae</taxon>
        <taxon>Streptophyta</taxon>
        <taxon>Embryophyta</taxon>
        <taxon>Tracheophyta</taxon>
        <taxon>Spermatophyta</taxon>
        <taxon>Magnoliopsida</taxon>
        <taxon>eudicotyledons</taxon>
        <taxon>Gunneridae</taxon>
        <taxon>Pentapetalae</taxon>
        <taxon>asterids</taxon>
        <taxon>lamiids</taxon>
        <taxon>Solanales</taxon>
        <taxon>Solanaceae</taxon>
        <taxon>Solanoideae</taxon>
        <taxon>Capsiceae</taxon>
        <taxon>Capsicum</taxon>
    </lineage>
</organism>